<dbReference type="InterPro" id="IPR042080">
    <property type="entry name" value="RNA_2'-PTrans_N"/>
</dbReference>
<dbReference type="EMBL" id="JAVIZA010000001">
    <property type="protein sequence ID" value="MDR6166780.1"/>
    <property type="molecule type" value="Genomic_DNA"/>
</dbReference>
<name>A0ABU1HYR1_9MICO</name>
<dbReference type="InterPro" id="IPR002745">
    <property type="entry name" value="Ptrans_KptA/Tpt1"/>
</dbReference>
<keyword evidence="2" id="KW-1185">Reference proteome</keyword>
<accession>A0ABU1HYR1</accession>
<dbReference type="Pfam" id="PF01885">
    <property type="entry name" value="PTS_2-RNA"/>
    <property type="match status" value="1"/>
</dbReference>
<evidence type="ECO:0000313" key="2">
    <source>
        <dbReference type="Proteomes" id="UP001260188"/>
    </source>
</evidence>
<comment type="caution">
    <text evidence="1">The sequence shown here is derived from an EMBL/GenBank/DDBJ whole genome shotgun (WGS) entry which is preliminary data.</text>
</comment>
<sequence>MTAPSPADVAAQLSKKRSLGVEHAIAAGLEANFPAVTKIVKTLGLDPRIEVEKWLDTAGLHRVKLWSQPGTDPSALVREWNQLKDEPPTVLSALIAEHRIGDQGSEIGPYLHSSATSYAAELVNARWRTARALKARAGAVPYFEQIVLARTCNLARAYYQSLRPFATNDDPTRSASKIEWEVAKLTVTAARFNSSTGPELDDALRYLNARLDERLDIQAAAFKLEVLIEQYHISGNYEHLREAIQFSKSVTVPEDDWPLWHVSCAEAYLDLAQHAASSWRSDFVRKAYDTLNVVLQNPIENVTLHIRAKLLRALARYCMDFPTTRVALRNVRLPFLLRTAGPLPPIVLQASGYLINSIQGAADRGQYQHREFLAELVSRISADRPPADRAQMLREAIRLRDPVESKLALEGTRDLMAQALDLFSLYAIERQEEMRTRAIDILLSLHLSDPTASEPLVLLARNIEMWGADRRLRRGLETTLSQAIQNGDHRAILARAAGLAFKDQTLRVSGLGGRGKTYTVADFSGFTGATFVFKSGAESALVRDEQRARGVEGLIADKSLTDAFGVIEHIDKLSILPSSESASELVSVRRYARGDTLRYYLDSRIEPEEKRLIVERTARFLALIHGAEPPTEDECRSARREMKLKELGRWLKRLLPREEASAMFVSWWSMMSHVPLLPRRDAHSLNWIVSSSGRILAADLESKGARPVVYELAQLIEDHPVFTPSDDVPRYAALDAYLQSLGCELGSSRDVYDACAAARSVAVLTDPHSSERSRDYAFKRLLHIASGERGEEFNRLGSWAQTIVEAWRLKVGLTDPGRFKSIAPADRIRISKAMSFHLRHDPSAPVTRGGWIFANDLADILRRNGHKVTPEQLLVIAGALGEPRFQLDKSEIRAAYGHSKVKRGDFDTTAPPPVLFHATETRNMAAIFAGRSGLLPKSRQFVHLTPEPENAEIAARRHGPQTFLLSLDPTQVPDLVCASTDTWLASSVPVSALRVPTIAELWLEQREGATPAQ</sequence>
<organism evidence="1 2">
    <name type="scientific">Microbacterium paludicola</name>
    <dbReference type="NCBI Taxonomy" id="300019"/>
    <lineage>
        <taxon>Bacteria</taxon>
        <taxon>Bacillati</taxon>
        <taxon>Actinomycetota</taxon>
        <taxon>Actinomycetes</taxon>
        <taxon>Micrococcales</taxon>
        <taxon>Microbacteriaceae</taxon>
        <taxon>Microbacterium</taxon>
    </lineage>
</organism>
<dbReference type="RefSeq" id="WP_309665176.1">
    <property type="nucleotide sequence ID" value="NZ_JAVIZA010000001.1"/>
</dbReference>
<proteinExistence type="predicted"/>
<reference evidence="1 2" key="1">
    <citation type="submission" date="2023-08" db="EMBL/GenBank/DDBJ databases">
        <title>Functional and genomic diversity of the sorghum phyllosphere microbiome.</title>
        <authorList>
            <person name="Shade A."/>
        </authorList>
    </citation>
    <scope>NUCLEOTIDE SEQUENCE [LARGE SCALE GENOMIC DNA]</scope>
    <source>
        <strain evidence="1 2">SORGH_AS_0919</strain>
    </source>
</reference>
<dbReference type="Gene3D" id="1.10.10.970">
    <property type="entry name" value="RNA 2'-phosphotransferase, Tpt1/KptA family, N-terminal domain"/>
    <property type="match status" value="1"/>
</dbReference>
<protein>
    <submittedName>
        <fullName evidence="1">RNA:NAD 2'-phosphotransferase (TPT1/KptA family)</fullName>
    </submittedName>
</protein>
<dbReference type="InterPro" id="IPR042081">
    <property type="entry name" value="RNA_2'-PTrans_C"/>
</dbReference>
<dbReference type="SUPFAM" id="SSF56399">
    <property type="entry name" value="ADP-ribosylation"/>
    <property type="match status" value="1"/>
</dbReference>
<evidence type="ECO:0000313" key="1">
    <source>
        <dbReference type="EMBL" id="MDR6166780.1"/>
    </source>
</evidence>
<gene>
    <name evidence="1" type="ORF">QE367_000984</name>
</gene>
<dbReference type="Proteomes" id="UP001260188">
    <property type="component" value="Unassembled WGS sequence"/>
</dbReference>
<dbReference type="Gene3D" id="3.20.170.30">
    <property type="match status" value="1"/>
</dbReference>